<organism evidence="2 3">
    <name type="scientific">Xylaria flabelliformis</name>
    <dbReference type="NCBI Taxonomy" id="2512241"/>
    <lineage>
        <taxon>Eukaryota</taxon>
        <taxon>Fungi</taxon>
        <taxon>Dikarya</taxon>
        <taxon>Ascomycota</taxon>
        <taxon>Pezizomycotina</taxon>
        <taxon>Sordariomycetes</taxon>
        <taxon>Xylariomycetidae</taxon>
        <taxon>Xylariales</taxon>
        <taxon>Xylariaceae</taxon>
        <taxon>Xylaria</taxon>
    </lineage>
</organism>
<feature type="region of interest" description="Disordered" evidence="1">
    <location>
        <begin position="68"/>
        <end position="123"/>
    </location>
</feature>
<dbReference type="OrthoDB" id="4751436at2759"/>
<accession>A0A553HM61</accession>
<name>A0A553HM61_9PEZI</name>
<protein>
    <submittedName>
        <fullName evidence="2">Uncharacterized protein</fullName>
    </submittedName>
</protein>
<reference evidence="3" key="1">
    <citation type="submission" date="2019-06" db="EMBL/GenBank/DDBJ databases">
        <title>Draft genome sequence of the griseofulvin-producing fungus Xylaria cubensis strain G536.</title>
        <authorList>
            <person name="Mead M.E."/>
            <person name="Raja H.A."/>
            <person name="Steenwyk J.L."/>
            <person name="Knowles S.L."/>
            <person name="Oberlies N.H."/>
            <person name="Rokas A."/>
        </authorList>
    </citation>
    <scope>NUCLEOTIDE SEQUENCE [LARGE SCALE GENOMIC DNA]</scope>
    <source>
        <strain evidence="3">G536</strain>
    </source>
</reference>
<dbReference type="AlphaFoldDB" id="A0A553HM61"/>
<proteinExistence type="predicted"/>
<comment type="caution">
    <text evidence="2">The sequence shown here is derived from an EMBL/GenBank/DDBJ whole genome shotgun (WGS) entry which is preliminary data.</text>
</comment>
<sequence>MSAIPSGLDEESTDKNTKAYELRLWPSPYLQAYCLDHFLLECKTYHEQENERYNKLVSYSRNGFLARKIKEEESNKPVRAPTRRQPTRQAKEKHSVLDMTPPPTPQMISHLPSKPEKPSDTPLKPARLEKEFKESPEGAMFRVLSQLRKRLELHKGWEDYRRPLEAKIGEKTRELRAKMESGKYAHKDYIFSEPLGVDCRYCGFTDTVLDDGATTPRKLAMPAPMHMTTKASNTAESEIAFRGTNLVVDVCGEKTMIILVGFKGVLDLCAELLAEEEALPDSPTSLSIRLGNSKLRLEDLKIAGAKRGGQ</sequence>
<evidence type="ECO:0000313" key="3">
    <source>
        <dbReference type="Proteomes" id="UP000319160"/>
    </source>
</evidence>
<dbReference type="EMBL" id="VFLP01000076">
    <property type="protein sequence ID" value="TRX88996.1"/>
    <property type="molecule type" value="Genomic_DNA"/>
</dbReference>
<evidence type="ECO:0000256" key="1">
    <source>
        <dbReference type="SAM" id="MobiDB-lite"/>
    </source>
</evidence>
<keyword evidence="3" id="KW-1185">Reference proteome</keyword>
<gene>
    <name evidence="2" type="ORF">FHL15_010118</name>
</gene>
<dbReference type="Proteomes" id="UP000319160">
    <property type="component" value="Unassembled WGS sequence"/>
</dbReference>
<evidence type="ECO:0000313" key="2">
    <source>
        <dbReference type="EMBL" id="TRX88996.1"/>
    </source>
</evidence>